<dbReference type="AlphaFoldDB" id="A0A482XZU8"/>
<evidence type="ECO:0000313" key="2">
    <source>
        <dbReference type="Proteomes" id="UP000292704"/>
    </source>
</evidence>
<gene>
    <name evidence="1" type="ORF">ELS17_01220</name>
</gene>
<name>A0A482XZU8_9EURY</name>
<reference evidence="1 2" key="1">
    <citation type="submission" date="2019-02" db="EMBL/GenBank/DDBJ databases">
        <title>Genome analysis provides insights into bioremediation potentialities and Haloocin production by Natrinema altunense strain 4.1R isolated from Chott Douz in Tunisian desert.</title>
        <authorList>
            <person name="Najjari A."/>
            <person name="Youssef N."/>
            <person name="Ben Dhia O."/>
            <person name="Ferjani R."/>
            <person name="El Hidri D."/>
            <person name="Ouzari H.I."/>
            <person name="Cherif A."/>
        </authorList>
    </citation>
    <scope>NUCLEOTIDE SEQUENCE [LARGE SCALE GENOMIC DNA]</scope>
    <source>
        <strain evidence="1 2">4.1R</strain>
    </source>
</reference>
<protein>
    <submittedName>
        <fullName evidence="1">Uncharacterized protein</fullName>
    </submittedName>
</protein>
<comment type="caution">
    <text evidence="1">The sequence shown here is derived from an EMBL/GenBank/DDBJ whole genome shotgun (WGS) entry which is preliminary data.</text>
</comment>
<evidence type="ECO:0000313" key="1">
    <source>
        <dbReference type="EMBL" id="RZH68120.1"/>
    </source>
</evidence>
<organism evidence="1 2">
    <name type="scientific">Natrinema altunense</name>
    <dbReference type="NCBI Taxonomy" id="222984"/>
    <lineage>
        <taxon>Archaea</taxon>
        <taxon>Methanobacteriati</taxon>
        <taxon>Methanobacteriota</taxon>
        <taxon>Stenosarchaea group</taxon>
        <taxon>Halobacteria</taxon>
        <taxon>Halobacteriales</taxon>
        <taxon>Natrialbaceae</taxon>
        <taxon>Natrinema</taxon>
    </lineage>
</organism>
<dbReference type="STRING" id="222984.GCA_000731985_00378"/>
<dbReference type="Proteomes" id="UP000292704">
    <property type="component" value="Unassembled WGS sequence"/>
</dbReference>
<sequence>MNMAASERRRQSVRIEHADARLERVESVAASATVRHVDQLDTETLAAVYRAVSEDRPVSTAATDLEPGEVLVFTDYYRVARV</sequence>
<dbReference type="OrthoDB" id="296997at2157"/>
<dbReference type="EMBL" id="SHMR01000001">
    <property type="protein sequence ID" value="RZH68120.1"/>
    <property type="molecule type" value="Genomic_DNA"/>
</dbReference>
<proteinExistence type="predicted"/>
<accession>A0A482XZU8</accession>
<dbReference type="RefSeq" id="WP_007110557.1">
    <property type="nucleotide sequence ID" value="NZ_JNCS01000001.1"/>
</dbReference>